<dbReference type="SMART" id="SM00028">
    <property type="entry name" value="TPR"/>
    <property type="match status" value="2"/>
</dbReference>
<dbReference type="GO" id="GO:0030041">
    <property type="term" value="P:actin filament polymerization"/>
    <property type="evidence" value="ECO:0007669"/>
    <property type="project" value="TreeGrafter"/>
</dbReference>
<dbReference type="GO" id="GO:0015629">
    <property type="term" value="C:actin cytoskeleton"/>
    <property type="evidence" value="ECO:0007669"/>
    <property type="project" value="TreeGrafter"/>
</dbReference>
<accession>A0A914LYQ1</accession>
<protein>
    <submittedName>
        <fullName evidence="5">Uncharacterized protein</fullName>
    </submittedName>
</protein>
<dbReference type="PANTHER" id="PTHR16091:SF1">
    <property type="entry name" value="TETRATRICOPEPTIDE REPEAT PROTEIN 17"/>
    <property type="match status" value="1"/>
</dbReference>
<feature type="repeat" description="TPR" evidence="1">
    <location>
        <begin position="247"/>
        <end position="280"/>
    </location>
</feature>
<name>A0A914LYQ1_MELIC</name>
<proteinExistence type="predicted"/>
<keyword evidence="3" id="KW-0472">Membrane</keyword>
<evidence type="ECO:0000256" key="2">
    <source>
        <dbReference type="SAM" id="Coils"/>
    </source>
</evidence>
<dbReference type="InterPro" id="IPR011990">
    <property type="entry name" value="TPR-like_helical_dom_sf"/>
</dbReference>
<dbReference type="PROSITE" id="PS50005">
    <property type="entry name" value="TPR"/>
    <property type="match status" value="1"/>
</dbReference>
<evidence type="ECO:0000313" key="5">
    <source>
        <dbReference type="WBParaSite" id="Minc3s00954g19257"/>
    </source>
</evidence>
<feature type="transmembrane region" description="Helical" evidence="3">
    <location>
        <begin position="6"/>
        <end position="27"/>
    </location>
</feature>
<keyword evidence="2" id="KW-0175">Coiled coil</keyword>
<evidence type="ECO:0000256" key="1">
    <source>
        <dbReference type="PROSITE-ProRule" id="PRU00339"/>
    </source>
</evidence>
<keyword evidence="1" id="KW-0802">TPR repeat</keyword>
<dbReference type="PANTHER" id="PTHR16091">
    <property type="entry name" value="TTC17 PROTEIN"/>
    <property type="match status" value="1"/>
</dbReference>
<dbReference type="InterPro" id="IPR019734">
    <property type="entry name" value="TPR_rpt"/>
</dbReference>
<dbReference type="AlphaFoldDB" id="A0A914LYQ1"/>
<keyword evidence="3" id="KW-1133">Transmembrane helix</keyword>
<sequence>MLELLFYISSFLLIKLLPVIAYSHLLFDSKNGRAEVEDSPYLIKHPHLLGDFYSQVELVQELAELKTSVRHQQVLIEKRYDDDDPQIENKIRATNLDCIRSKNFELQPENFLTVYPFDLVLIDGKYELKSIVLKPFGEQFQFSDKEVEDKEIDCGVISDDYQKISQEFSSSSENYEEPGLAEGIKIEEMKLRGNPQNALNCLFNYLLMEKDNIPARFQLGIIQLRLGNYKRAIEHLEFINNKVPNCAKCLLPLGDAYVLDGNFSEAIDTFDKALRLETDLDLALTKVSLLRCINKIFEVMENQHENLLDTIKDVEMFKEKMRRIYQLEELIESNRAPVEARLQAKLAYEHFEYGALPFANCREGIQWNGGRRERKRLFCTVNNWKLYNESLNKQREKVKAEIELIINQQFEASPELKFVELDRLKRKANDEIREEKRLSEWKEYISKLAPFIGIGLEMDEPQLIPKYPILDKQNEASFPFFRPSWPSIHECQEAVNSGTLSFETSFNDFKSPQLFISPENKGFM</sequence>
<dbReference type="WBParaSite" id="Minc3s00954g19257">
    <property type="protein sequence ID" value="Minc3s00954g19257"/>
    <property type="gene ID" value="Minc3s00954g19257"/>
</dbReference>
<keyword evidence="3" id="KW-0812">Transmembrane</keyword>
<dbReference type="GO" id="GO:0005737">
    <property type="term" value="C:cytoplasm"/>
    <property type="evidence" value="ECO:0007669"/>
    <property type="project" value="TreeGrafter"/>
</dbReference>
<reference evidence="5" key="1">
    <citation type="submission" date="2022-11" db="UniProtKB">
        <authorList>
            <consortium name="WormBaseParasite"/>
        </authorList>
    </citation>
    <scope>IDENTIFICATION</scope>
</reference>
<evidence type="ECO:0000313" key="4">
    <source>
        <dbReference type="Proteomes" id="UP000887563"/>
    </source>
</evidence>
<evidence type="ECO:0000256" key="3">
    <source>
        <dbReference type="SAM" id="Phobius"/>
    </source>
</evidence>
<dbReference type="Pfam" id="PF13181">
    <property type="entry name" value="TPR_8"/>
    <property type="match status" value="1"/>
</dbReference>
<dbReference type="Gene3D" id="1.25.40.10">
    <property type="entry name" value="Tetratricopeptide repeat domain"/>
    <property type="match status" value="1"/>
</dbReference>
<dbReference type="Proteomes" id="UP000887563">
    <property type="component" value="Unplaced"/>
</dbReference>
<keyword evidence="4" id="KW-1185">Reference proteome</keyword>
<organism evidence="4 5">
    <name type="scientific">Meloidogyne incognita</name>
    <name type="common">Southern root-knot nematode worm</name>
    <name type="synonym">Oxyuris incognita</name>
    <dbReference type="NCBI Taxonomy" id="6306"/>
    <lineage>
        <taxon>Eukaryota</taxon>
        <taxon>Metazoa</taxon>
        <taxon>Ecdysozoa</taxon>
        <taxon>Nematoda</taxon>
        <taxon>Chromadorea</taxon>
        <taxon>Rhabditida</taxon>
        <taxon>Tylenchina</taxon>
        <taxon>Tylenchomorpha</taxon>
        <taxon>Tylenchoidea</taxon>
        <taxon>Meloidogynidae</taxon>
        <taxon>Meloidogyninae</taxon>
        <taxon>Meloidogyne</taxon>
        <taxon>Meloidogyne incognita group</taxon>
    </lineage>
</organism>
<feature type="coiled-coil region" evidence="2">
    <location>
        <begin position="388"/>
        <end position="438"/>
    </location>
</feature>
<dbReference type="InterPro" id="IPR052630">
    <property type="entry name" value="TTC17"/>
</dbReference>
<dbReference type="SUPFAM" id="SSF48452">
    <property type="entry name" value="TPR-like"/>
    <property type="match status" value="1"/>
</dbReference>